<dbReference type="EMBL" id="JBHRYC010000143">
    <property type="protein sequence ID" value="MFC3640256.1"/>
    <property type="molecule type" value="Genomic_DNA"/>
</dbReference>
<evidence type="ECO:0000313" key="1">
    <source>
        <dbReference type="EMBL" id="MFC3640256.1"/>
    </source>
</evidence>
<evidence type="ECO:0000313" key="2">
    <source>
        <dbReference type="Proteomes" id="UP001595704"/>
    </source>
</evidence>
<proteinExistence type="predicted"/>
<name>A0ABV7UP32_9HYPH</name>
<comment type="caution">
    <text evidence="1">The sequence shown here is derived from an EMBL/GenBank/DDBJ whole genome shotgun (WGS) entry which is preliminary data.</text>
</comment>
<keyword evidence="2" id="KW-1185">Reference proteome</keyword>
<sequence>MGKPPLKIPPDLAEALTVAWADNVPVEDIAMQLGLSKCQVDRRREKLGLPLRKHGNTKLSHYEELRIYIRADDLDRLR</sequence>
<dbReference type="Proteomes" id="UP001595704">
    <property type="component" value="Unassembled WGS sequence"/>
</dbReference>
<gene>
    <name evidence="1" type="ORF">ACFONL_23280</name>
</gene>
<protein>
    <submittedName>
        <fullName evidence="1">Uncharacterized protein</fullName>
    </submittedName>
</protein>
<reference evidence="2" key="1">
    <citation type="journal article" date="2019" name="Int. J. Syst. Evol. Microbiol.">
        <title>The Global Catalogue of Microorganisms (GCM) 10K type strain sequencing project: providing services to taxonomists for standard genome sequencing and annotation.</title>
        <authorList>
            <consortium name="The Broad Institute Genomics Platform"/>
            <consortium name="The Broad Institute Genome Sequencing Center for Infectious Disease"/>
            <person name="Wu L."/>
            <person name="Ma J."/>
        </authorList>
    </citation>
    <scope>NUCLEOTIDE SEQUENCE [LARGE SCALE GENOMIC DNA]</scope>
    <source>
        <strain evidence="2">KCTC 42282</strain>
    </source>
</reference>
<dbReference type="RefSeq" id="WP_376853206.1">
    <property type="nucleotide sequence ID" value="NZ_JBHRYC010000143.1"/>
</dbReference>
<feature type="non-terminal residue" evidence="1">
    <location>
        <position position="78"/>
    </location>
</feature>
<organism evidence="1 2">
    <name type="scientific">Camelimonas fluminis</name>
    <dbReference type="NCBI Taxonomy" id="1576911"/>
    <lineage>
        <taxon>Bacteria</taxon>
        <taxon>Pseudomonadati</taxon>
        <taxon>Pseudomonadota</taxon>
        <taxon>Alphaproteobacteria</taxon>
        <taxon>Hyphomicrobiales</taxon>
        <taxon>Chelatococcaceae</taxon>
        <taxon>Camelimonas</taxon>
    </lineage>
</organism>
<accession>A0ABV7UP32</accession>